<evidence type="ECO:0000313" key="4">
    <source>
        <dbReference type="Proteomes" id="UP000713880"/>
    </source>
</evidence>
<keyword evidence="4" id="KW-1185">Reference proteome</keyword>
<dbReference type="SUPFAM" id="SSF51556">
    <property type="entry name" value="Metallo-dependent hydrolases"/>
    <property type="match status" value="1"/>
</dbReference>
<dbReference type="InterPro" id="IPR050287">
    <property type="entry name" value="MTA/SAH_deaminase"/>
</dbReference>
<dbReference type="PANTHER" id="PTHR43794:SF11">
    <property type="entry name" value="AMIDOHYDROLASE-RELATED DOMAIN-CONTAINING PROTEIN"/>
    <property type="match status" value="1"/>
</dbReference>
<protein>
    <submittedName>
        <fullName evidence="3">Amidohydrolase</fullName>
    </submittedName>
</protein>
<evidence type="ECO:0000313" key="3">
    <source>
        <dbReference type="EMBL" id="MBM6827779.1"/>
    </source>
</evidence>
<dbReference type="InterPro" id="IPR032466">
    <property type="entry name" value="Metal_Hydrolase"/>
</dbReference>
<organism evidence="3 4">
    <name type="scientific">Mordavella massiliensis</name>
    <dbReference type="NCBI Taxonomy" id="1871024"/>
    <lineage>
        <taxon>Bacteria</taxon>
        <taxon>Bacillati</taxon>
        <taxon>Bacillota</taxon>
        <taxon>Clostridia</taxon>
        <taxon>Eubacteriales</taxon>
        <taxon>Clostridiaceae</taxon>
        <taxon>Mordavella</taxon>
    </lineage>
</organism>
<evidence type="ECO:0000256" key="1">
    <source>
        <dbReference type="ARBA" id="ARBA00022801"/>
    </source>
</evidence>
<keyword evidence="1" id="KW-0378">Hydrolase</keyword>
<gene>
    <name evidence="3" type="ORF">H6A13_11865</name>
</gene>
<sequence>MAEGMKIIEGELHVKGNRIAYVGAPGKKAGCAEGCAEGGGKECGCEGGPDSVKWDREIDAGGNLLMPGFKNAHTHSGMTFLRSFADDLPLQAWLNEQIFPMEAKLTGEDIYELSKLAILEYLTSGITANFDMYLTPETIARASSDMGFRTVLCGAVNDFSQSAEELEQWYQSLNGSCELISFRLGFHAEYTTSEPLLRKIADLARKYQAPVFTHNSETRAEVEQCMERNGMTPTAYLDSLGMFDYGGGGFHCVYMTEEDLDIFREKGLSVITNPGSNTKLASGIAPIRRMMEKGINIGIGTDGPASNNCLDMFREMFLTTGLAKLKDMDAAAVDADQVLYMAVAGGAKAMGLDACDTLEEGKLADLILIDLQQPNMQPLNNITKNLVYSGSKQNVKLTMVNGKILYENGEFFVGEAPGQIYEKAQKIIERCQSGTG</sequence>
<comment type="caution">
    <text evidence="3">The sequence shown here is derived from an EMBL/GenBank/DDBJ whole genome shotgun (WGS) entry which is preliminary data.</text>
</comment>
<evidence type="ECO:0000259" key="2">
    <source>
        <dbReference type="Pfam" id="PF01979"/>
    </source>
</evidence>
<dbReference type="GO" id="GO:0016810">
    <property type="term" value="F:hydrolase activity, acting on carbon-nitrogen (but not peptide) bonds"/>
    <property type="evidence" value="ECO:0007669"/>
    <property type="project" value="InterPro"/>
</dbReference>
<dbReference type="CDD" id="cd01298">
    <property type="entry name" value="ATZ_TRZ_like"/>
    <property type="match status" value="1"/>
</dbReference>
<feature type="domain" description="Amidohydrolase-related" evidence="2">
    <location>
        <begin position="65"/>
        <end position="405"/>
    </location>
</feature>
<reference evidence="3" key="2">
    <citation type="journal article" date="2021" name="Sci. Rep.">
        <title>The distribution of antibiotic resistance genes in chicken gut microbiota commensals.</title>
        <authorList>
            <person name="Juricova H."/>
            <person name="Matiasovicova J."/>
            <person name="Kubasova T."/>
            <person name="Cejkova D."/>
            <person name="Rychlik I."/>
        </authorList>
    </citation>
    <scope>NUCLEOTIDE SEQUENCE</scope>
    <source>
        <strain evidence="3">An420c</strain>
    </source>
</reference>
<dbReference type="InterPro" id="IPR006680">
    <property type="entry name" value="Amidohydro-rel"/>
</dbReference>
<dbReference type="InterPro" id="IPR011059">
    <property type="entry name" value="Metal-dep_hydrolase_composite"/>
</dbReference>
<proteinExistence type="predicted"/>
<dbReference type="Pfam" id="PF01979">
    <property type="entry name" value="Amidohydro_1"/>
    <property type="match status" value="1"/>
</dbReference>
<dbReference type="PANTHER" id="PTHR43794">
    <property type="entry name" value="AMINOHYDROLASE SSNA-RELATED"/>
    <property type="match status" value="1"/>
</dbReference>
<name>A0A938X3Z8_9CLOT</name>
<dbReference type="SUPFAM" id="SSF51338">
    <property type="entry name" value="Composite domain of metallo-dependent hydrolases"/>
    <property type="match status" value="1"/>
</dbReference>
<dbReference type="Gene3D" id="3.20.20.140">
    <property type="entry name" value="Metal-dependent hydrolases"/>
    <property type="match status" value="1"/>
</dbReference>
<dbReference type="Proteomes" id="UP000713880">
    <property type="component" value="Unassembled WGS sequence"/>
</dbReference>
<accession>A0A938X3Z8</accession>
<dbReference type="EMBL" id="JACJLV010000060">
    <property type="protein sequence ID" value="MBM6827779.1"/>
    <property type="molecule type" value="Genomic_DNA"/>
</dbReference>
<dbReference type="Gene3D" id="2.30.40.10">
    <property type="entry name" value="Urease, subunit C, domain 1"/>
    <property type="match status" value="1"/>
</dbReference>
<reference evidence="3" key="1">
    <citation type="submission" date="2020-08" db="EMBL/GenBank/DDBJ databases">
        <authorList>
            <person name="Cejkova D."/>
            <person name="Kubasova T."/>
            <person name="Jahodarova E."/>
            <person name="Rychlik I."/>
        </authorList>
    </citation>
    <scope>NUCLEOTIDE SEQUENCE</scope>
    <source>
        <strain evidence="3">An420c</strain>
    </source>
</reference>
<dbReference type="AlphaFoldDB" id="A0A938X3Z8"/>